<comment type="caution">
    <text evidence="7">The sequence shown here is derived from an EMBL/GenBank/DDBJ whole genome shotgun (WGS) entry which is preliminary data.</text>
</comment>
<dbReference type="AlphaFoldDB" id="A0A5C5CD24"/>
<evidence type="ECO:0000256" key="2">
    <source>
        <dbReference type="ARBA" id="ARBA00022692"/>
    </source>
</evidence>
<feature type="transmembrane region" description="Helical" evidence="5">
    <location>
        <begin position="217"/>
        <end position="239"/>
    </location>
</feature>
<feature type="transmembrane region" description="Helical" evidence="5">
    <location>
        <begin position="191"/>
        <end position="211"/>
    </location>
</feature>
<dbReference type="PROSITE" id="PS50850">
    <property type="entry name" value="MFS"/>
    <property type="match status" value="1"/>
</dbReference>
<keyword evidence="3 5" id="KW-1133">Transmembrane helix</keyword>
<sequence>MQFLPRRLNCNKKIERSIEIFKVVGYLPREIQSYQHLKLSWEERAMEENASRDDQAARGGLGKRHLVFAIICLINFTIWLDEGVFAALTPYWAKELNLTPAQIGTGSAAYLLGYFPVLFLAGILSDRFGARRMLFICVIGCSILSAAMLWVHDYWTLFIRNILFGIFFGFLWAPCNKLLTSWMPAVERTRFAAIWFSSCMVSFVVAAPLALMMAEKAIWQDAFLLVTALGIPATLLLWFCTTEKPEEMKTISQGELNFIYEGTERRSLDSDFSWGKLGQILRQRSVLFMIVATCLATTPTWLIATWGFYQLINLYKIEGSSVSLYISLGYMVTVIYGFFHGWVFKTIFGGYCRPALAAGPVISGIGFLIAAYTSNPIVIAFALFAAGTLCNPFFWGTVNAYWGAVAKPEFSGTLNGISAAGQVIGGYIILSLSGGWVQPVEVAGIRALDTVWLVGGIVFLLTVIPIYLAKEVRISDEAPSTAPAAAH</sequence>
<dbReference type="GO" id="GO:0022857">
    <property type="term" value="F:transmembrane transporter activity"/>
    <property type="evidence" value="ECO:0007669"/>
    <property type="project" value="InterPro"/>
</dbReference>
<evidence type="ECO:0000256" key="3">
    <source>
        <dbReference type="ARBA" id="ARBA00022989"/>
    </source>
</evidence>
<protein>
    <submittedName>
        <fullName evidence="7">MFS transporter</fullName>
    </submittedName>
</protein>
<dbReference type="EMBL" id="VEWK01000016">
    <property type="protein sequence ID" value="TNV09108.1"/>
    <property type="molecule type" value="Genomic_DNA"/>
</dbReference>
<feature type="transmembrane region" description="Helical" evidence="5">
    <location>
        <begin position="157"/>
        <end position="179"/>
    </location>
</feature>
<gene>
    <name evidence="7" type="ORF">FIB18_22080</name>
</gene>
<reference evidence="7 8" key="1">
    <citation type="journal article" date="2011" name="Int. J. Syst. Evol. Microbiol.">
        <title>Ochrobactrum pecoris sp. nov., isolated from farm animals.</title>
        <authorList>
            <person name="Kampfer P."/>
            <person name="Huber B."/>
            <person name="Busse H.J."/>
            <person name="Scholz H.C."/>
            <person name="Tomaso H."/>
            <person name="Hotzel H."/>
            <person name="Melzer F."/>
        </authorList>
    </citation>
    <scope>NUCLEOTIDE SEQUENCE [LARGE SCALE GENOMIC DNA]</scope>
    <source>
        <strain evidence="7 8">08RB2639</strain>
    </source>
</reference>
<dbReference type="InterPro" id="IPR036259">
    <property type="entry name" value="MFS_trans_sf"/>
</dbReference>
<feature type="transmembrane region" description="Helical" evidence="5">
    <location>
        <begin position="450"/>
        <end position="469"/>
    </location>
</feature>
<feature type="transmembrane region" description="Helical" evidence="5">
    <location>
        <begin position="133"/>
        <end position="151"/>
    </location>
</feature>
<keyword evidence="4 5" id="KW-0472">Membrane</keyword>
<evidence type="ECO:0000256" key="1">
    <source>
        <dbReference type="ARBA" id="ARBA00004141"/>
    </source>
</evidence>
<dbReference type="PANTHER" id="PTHR11662">
    <property type="entry name" value="SOLUTE CARRIER FAMILY 17"/>
    <property type="match status" value="1"/>
</dbReference>
<evidence type="ECO:0000313" key="7">
    <source>
        <dbReference type="EMBL" id="TNV09108.1"/>
    </source>
</evidence>
<dbReference type="SUPFAM" id="SSF103473">
    <property type="entry name" value="MFS general substrate transporter"/>
    <property type="match status" value="1"/>
</dbReference>
<feature type="transmembrane region" description="Helical" evidence="5">
    <location>
        <begin position="414"/>
        <end position="438"/>
    </location>
</feature>
<accession>A0A5C5CD24</accession>
<dbReference type="Pfam" id="PF07690">
    <property type="entry name" value="MFS_1"/>
    <property type="match status" value="1"/>
</dbReference>
<evidence type="ECO:0000313" key="8">
    <source>
        <dbReference type="Proteomes" id="UP000313390"/>
    </source>
</evidence>
<dbReference type="InterPro" id="IPR050382">
    <property type="entry name" value="MFS_Na/Anion_cotransporter"/>
</dbReference>
<dbReference type="Proteomes" id="UP000313390">
    <property type="component" value="Unassembled WGS sequence"/>
</dbReference>
<dbReference type="PANTHER" id="PTHR11662:SF399">
    <property type="entry name" value="FI19708P1-RELATED"/>
    <property type="match status" value="1"/>
</dbReference>
<keyword evidence="2 5" id="KW-0812">Transmembrane</keyword>
<comment type="subcellular location">
    <subcellularLocation>
        <location evidence="1">Membrane</location>
        <topology evidence="1">Multi-pass membrane protein</topology>
    </subcellularLocation>
</comment>
<feature type="transmembrane region" description="Helical" evidence="5">
    <location>
        <begin position="324"/>
        <end position="343"/>
    </location>
</feature>
<organism evidence="7 8">
    <name type="scientific">Brucella pecoris</name>
    <dbReference type="NCBI Taxonomy" id="867683"/>
    <lineage>
        <taxon>Bacteria</taxon>
        <taxon>Pseudomonadati</taxon>
        <taxon>Pseudomonadota</taxon>
        <taxon>Alphaproteobacteria</taxon>
        <taxon>Hyphomicrobiales</taxon>
        <taxon>Brucellaceae</taxon>
        <taxon>Brucella/Ochrobactrum group</taxon>
        <taxon>Brucella</taxon>
    </lineage>
</organism>
<name>A0A5C5CD24_9HYPH</name>
<dbReference type="InterPro" id="IPR011701">
    <property type="entry name" value="MFS"/>
</dbReference>
<proteinExistence type="predicted"/>
<evidence type="ECO:0000259" key="6">
    <source>
        <dbReference type="PROSITE" id="PS50850"/>
    </source>
</evidence>
<feature type="transmembrane region" description="Helical" evidence="5">
    <location>
        <begin position="108"/>
        <end position="126"/>
    </location>
</feature>
<feature type="transmembrane region" description="Helical" evidence="5">
    <location>
        <begin position="66"/>
        <end position="88"/>
    </location>
</feature>
<feature type="transmembrane region" description="Helical" evidence="5">
    <location>
        <begin position="355"/>
        <end position="372"/>
    </location>
</feature>
<evidence type="ECO:0000256" key="5">
    <source>
        <dbReference type="SAM" id="Phobius"/>
    </source>
</evidence>
<dbReference type="Gene3D" id="1.20.1250.20">
    <property type="entry name" value="MFS general substrate transporter like domains"/>
    <property type="match status" value="2"/>
</dbReference>
<evidence type="ECO:0000256" key="4">
    <source>
        <dbReference type="ARBA" id="ARBA00023136"/>
    </source>
</evidence>
<feature type="domain" description="Major facilitator superfamily (MFS) profile" evidence="6">
    <location>
        <begin position="67"/>
        <end position="473"/>
    </location>
</feature>
<feature type="transmembrane region" description="Helical" evidence="5">
    <location>
        <begin position="286"/>
        <end position="312"/>
    </location>
</feature>
<feature type="transmembrane region" description="Helical" evidence="5">
    <location>
        <begin position="378"/>
        <end position="402"/>
    </location>
</feature>
<dbReference type="GO" id="GO:0016020">
    <property type="term" value="C:membrane"/>
    <property type="evidence" value="ECO:0007669"/>
    <property type="project" value="UniProtKB-SubCell"/>
</dbReference>
<dbReference type="InterPro" id="IPR020846">
    <property type="entry name" value="MFS_dom"/>
</dbReference>